<dbReference type="InterPro" id="IPR039204">
    <property type="entry name" value="MRS2-like"/>
</dbReference>
<comment type="subcellular location">
    <subcellularLocation>
        <location evidence="1">Membrane</location>
        <topology evidence="1">Multi-pass membrane protein</topology>
    </subcellularLocation>
    <subcellularLocation>
        <location evidence="9">Mitochondrion inner membrane</location>
        <topology evidence="9">Multi-pass membrane protein</topology>
    </subcellularLocation>
</comment>
<evidence type="ECO:0000256" key="6">
    <source>
        <dbReference type="ARBA" id="ARBA00022989"/>
    </source>
</evidence>
<dbReference type="PANTHER" id="PTHR13890:SF0">
    <property type="entry name" value="MAGNESIUM TRANSPORTER MRS2 HOMOLOG, MITOCHONDRIAL"/>
    <property type="match status" value="1"/>
</dbReference>
<dbReference type="EMBL" id="BRYB01005726">
    <property type="protein sequence ID" value="GMI28167.1"/>
    <property type="molecule type" value="Genomic_DNA"/>
</dbReference>
<feature type="transmembrane region" description="Helical" evidence="9">
    <location>
        <begin position="493"/>
        <end position="513"/>
    </location>
</feature>
<accession>A0ABQ6MKG4</accession>
<dbReference type="CDD" id="cd12823">
    <property type="entry name" value="Mrs2_Mfm1p-like"/>
    <property type="match status" value="1"/>
</dbReference>
<keyword evidence="7 9" id="KW-0406">Ion transport</keyword>
<gene>
    <name evidence="11" type="ORF">TeGR_g9720</name>
</gene>
<evidence type="ECO:0000256" key="7">
    <source>
        <dbReference type="ARBA" id="ARBA00023065"/>
    </source>
</evidence>
<feature type="region of interest" description="Disordered" evidence="10">
    <location>
        <begin position="202"/>
        <end position="226"/>
    </location>
</feature>
<keyword evidence="8 9" id="KW-0472">Membrane</keyword>
<keyword evidence="3 9" id="KW-0812">Transmembrane</keyword>
<protein>
    <recommendedName>
        <fullName evidence="9">Magnesium transporter</fullName>
    </recommendedName>
</protein>
<feature type="region of interest" description="Disordered" evidence="10">
    <location>
        <begin position="256"/>
        <end position="320"/>
    </location>
</feature>
<evidence type="ECO:0000256" key="5">
    <source>
        <dbReference type="ARBA" id="ARBA00022946"/>
    </source>
</evidence>
<name>A0ABQ6MKG4_9STRA</name>
<reference evidence="11 12" key="1">
    <citation type="journal article" date="2023" name="Commun. Biol.">
        <title>Genome analysis of Parmales, the sister group of diatoms, reveals the evolutionary specialization of diatoms from phago-mixotrophs to photoautotrophs.</title>
        <authorList>
            <person name="Ban H."/>
            <person name="Sato S."/>
            <person name="Yoshikawa S."/>
            <person name="Yamada K."/>
            <person name="Nakamura Y."/>
            <person name="Ichinomiya M."/>
            <person name="Sato N."/>
            <person name="Blanc-Mathieu R."/>
            <person name="Endo H."/>
            <person name="Kuwata A."/>
            <person name="Ogata H."/>
        </authorList>
    </citation>
    <scope>NUCLEOTIDE SEQUENCE [LARGE SCALE GENOMIC DNA]</scope>
</reference>
<dbReference type="PANTHER" id="PTHR13890">
    <property type="entry name" value="RNA SPLICING PROTEIN MRS2, MITOCHONDRIAL"/>
    <property type="match status" value="1"/>
</dbReference>
<evidence type="ECO:0000256" key="3">
    <source>
        <dbReference type="ARBA" id="ARBA00022692"/>
    </source>
</evidence>
<dbReference type="Pfam" id="PF22099">
    <property type="entry name" value="MRS2-like"/>
    <property type="match status" value="1"/>
</dbReference>
<keyword evidence="2 9" id="KW-0813">Transport</keyword>
<keyword evidence="12" id="KW-1185">Reference proteome</keyword>
<feature type="compositionally biased region" description="Pro residues" evidence="10">
    <location>
        <begin position="18"/>
        <end position="39"/>
    </location>
</feature>
<feature type="transmembrane region" description="Helical" evidence="9">
    <location>
        <begin position="525"/>
        <end position="549"/>
    </location>
</feature>
<keyword evidence="4 9" id="KW-0460">Magnesium</keyword>
<feature type="region of interest" description="Disordered" evidence="10">
    <location>
        <begin position="18"/>
        <end position="41"/>
    </location>
</feature>
<evidence type="ECO:0000313" key="11">
    <source>
        <dbReference type="EMBL" id="GMI28167.1"/>
    </source>
</evidence>
<keyword evidence="9" id="KW-0496">Mitochondrion</keyword>
<comment type="similarity">
    <text evidence="9">Belongs to the CorA metal ion transporter (MIT) (TC 1.A.35) family.</text>
</comment>
<comment type="caution">
    <text evidence="11">The sequence shown here is derived from an EMBL/GenBank/DDBJ whole genome shotgun (WGS) entry which is preliminary data.</text>
</comment>
<feature type="compositionally biased region" description="Acidic residues" evidence="10">
    <location>
        <begin position="280"/>
        <end position="318"/>
    </location>
</feature>
<feature type="region of interest" description="Disordered" evidence="10">
    <location>
        <begin position="99"/>
        <end position="126"/>
    </location>
</feature>
<sequence length="554" mass="60293">MNAERLHRIMVFELLTHLPPPTSKADGAPPPPNPAPPPGRFRSMRLRDLYNYVQRNIAGEFVSFSMRQETKAGDAPSAKVSRRRSISFSENAMLNLKPALPPAASAPAPAPSSSPVGPAPPPADEKTVLGGYLHPRDMRRMVTPFSPSNQPAVIVRRHVILLNFDPLRVILLRDRMLLLVPDGADSILVKLEKSIRGDSNAKVDEVFGDGDGTEASSASEHEPELEQERLVAGMVPHSRRSSLAATASFLKSKVAGGGRLDGVSEEEELELAEKGGQGGGDEEEEEAEEEEEDAEEEESSEDSDEDNFDLAGEDDLEEAPPPFELVCLDSVLQAACGILQGDFDTLEKKVLDAMESLRGHHNSNGKLNRKSHQGINQCQEQLRLLKNEIAVLETRVEGFVRALDGVLDEDEDLALINLSRLITTPHRFVQPCSQQILEEEGDEPEIILEAYTQLGLSTSNDLKLLRSQVQSTEELVKASLDATRNKLLGYNTLLALASLCVAMASMVGSFFGMNLHSGLENTSGAFASAVFITIGSILVLFAILMTVLYRSGVM</sequence>
<evidence type="ECO:0000256" key="2">
    <source>
        <dbReference type="ARBA" id="ARBA00022448"/>
    </source>
</evidence>
<evidence type="ECO:0000256" key="4">
    <source>
        <dbReference type="ARBA" id="ARBA00022842"/>
    </source>
</evidence>
<evidence type="ECO:0000313" key="12">
    <source>
        <dbReference type="Proteomes" id="UP001165060"/>
    </source>
</evidence>
<evidence type="ECO:0000256" key="1">
    <source>
        <dbReference type="ARBA" id="ARBA00004141"/>
    </source>
</evidence>
<feature type="compositionally biased region" description="Pro residues" evidence="10">
    <location>
        <begin position="108"/>
        <end position="122"/>
    </location>
</feature>
<dbReference type="Proteomes" id="UP001165060">
    <property type="component" value="Unassembled WGS sequence"/>
</dbReference>
<keyword evidence="5" id="KW-0809">Transit peptide</keyword>
<keyword evidence="9" id="KW-0999">Mitochondrion inner membrane</keyword>
<keyword evidence="6 9" id="KW-1133">Transmembrane helix</keyword>
<organism evidence="11 12">
    <name type="scientific">Tetraparma gracilis</name>
    <dbReference type="NCBI Taxonomy" id="2962635"/>
    <lineage>
        <taxon>Eukaryota</taxon>
        <taxon>Sar</taxon>
        <taxon>Stramenopiles</taxon>
        <taxon>Ochrophyta</taxon>
        <taxon>Bolidophyceae</taxon>
        <taxon>Parmales</taxon>
        <taxon>Triparmaceae</taxon>
        <taxon>Tetraparma</taxon>
    </lineage>
</organism>
<evidence type="ECO:0000256" key="8">
    <source>
        <dbReference type="ARBA" id="ARBA00023136"/>
    </source>
</evidence>
<dbReference type="Gene3D" id="1.20.58.340">
    <property type="entry name" value="Magnesium transport protein CorA, transmembrane region"/>
    <property type="match status" value="1"/>
</dbReference>
<dbReference type="Gene3D" id="2.40.128.330">
    <property type="match status" value="1"/>
</dbReference>
<evidence type="ECO:0000256" key="10">
    <source>
        <dbReference type="SAM" id="MobiDB-lite"/>
    </source>
</evidence>
<evidence type="ECO:0000256" key="9">
    <source>
        <dbReference type="RuleBase" id="RU366042"/>
    </source>
</evidence>
<proteinExistence type="inferred from homology"/>